<dbReference type="InterPro" id="IPR003838">
    <property type="entry name" value="ABC3_permease_C"/>
</dbReference>
<evidence type="ECO:0000256" key="4">
    <source>
        <dbReference type="ARBA" id="ARBA00022989"/>
    </source>
</evidence>
<evidence type="ECO:0000313" key="9">
    <source>
        <dbReference type="EMBL" id="OIN56246.1"/>
    </source>
</evidence>
<keyword evidence="5 6" id="KW-0472">Membrane</keyword>
<protein>
    <submittedName>
        <fullName evidence="9">Macrolide ABC transporter permease</fullName>
    </submittedName>
</protein>
<accession>A0A1S2VDF2</accession>
<feature type="transmembrane region" description="Helical" evidence="6">
    <location>
        <begin position="754"/>
        <end position="774"/>
    </location>
</feature>
<organism evidence="9 10">
    <name type="scientific">Arsenicibacter rosenii</name>
    <dbReference type="NCBI Taxonomy" id="1750698"/>
    <lineage>
        <taxon>Bacteria</taxon>
        <taxon>Pseudomonadati</taxon>
        <taxon>Bacteroidota</taxon>
        <taxon>Cytophagia</taxon>
        <taxon>Cytophagales</taxon>
        <taxon>Spirosomataceae</taxon>
        <taxon>Arsenicibacter</taxon>
    </lineage>
</organism>
<name>A0A1S2VDF2_9BACT</name>
<feature type="domain" description="MacB-like periplasmic core" evidence="8">
    <location>
        <begin position="20"/>
        <end position="233"/>
    </location>
</feature>
<feature type="transmembrane region" description="Helical" evidence="6">
    <location>
        <begin position="706"/>
        <end position="734"/>
    </location>
</feature>
<dbReference type="Pfam" id="PF12704">
    <property type="entry name" value="MacB_PCD"/>
    <property type="match status" value="2"/>
</dbReference>
<dbReference type="RefSeq" id="WP_071506150.1">
    <property type="nucleotide sequence ID" value="NZ_MORL01000026.1"/>
</dbReference>
<sequence>MLRNYLKIAVRSLWKNRLFTTINIVGLSTGLASVIILLLFVQKSFTFDGFHRDIDRLYFVQTKSDDKAYGQTVYPLLGQLLKEYPEIETGTHIQTWSYPWITANGKNVQESTVYADSTFFDVFSFPLKYGDAATALKTKQSVVLVDKVAQNLFGNTNPVGKAVTLDDTLQYTVTGVLKELPANSSTQFDVLLPAANLYDFPGFKENADWYNTFAQIFVKLRPDADPRKLEAKFPALVKTHFHREAQNRQILLAPVKDRVFIDEPNFKNILYGAITIAAFILLITSINLINLSMASSLMRIKEVSVKRVIGSATRQILAQFWVEAGLVVFLSLGLSLLFAFYVLVPQFNEFRQGRMQLTIDPATDYPTFLRVFGIALLVTLVAGTYPAYQLNKLNLTNSLKGKLQSNPRGNRMTQNSLIVVQFAIAVLFIIGTIAVRQQISFMKSADLGFNKDNLLVVSTNLDYKDPKTANSQFTGIIDRLRKNPHVTSLASSAVIPTRYWSNYNDYEPVGTARKFVNLRHVAGGIGYTQTFGIRLVEGRDFSETIASDATSKPVLINESAKKAFGWTTAVGKQIQGRNSSEVLTVIGVMKDFHYQSLKDKIEPLLHWYGGKMDLKDYLTIRLDDVRNSPAIVAELEAAFKQIPAKRPFKYVYMSDEVDKTYIGTEGVWKMINFTAILAILTACAGIFGLITLAARQRTKEIGIRKVLGASVVSITVMLCRHFLWLVALAALIAIPIAYWGLDKYLSAYAYRAPLSPWIFIIGGIAALLIALLTISYQTIRAALINPVRSLKSE</sequence>
<keyword evidence="2" id="KW-1003">Cell membrane</keyword>
<dbReference type="GO" id="GO:0022857">
    <property type="term" value="F:transmembrane transporter activity"/>
    <property type="evidence" value="ECO:0007669"/>
    <property type="project" value="TreeGrafter"/>
</dbReference>
<evidence type="ECO:0000256" key="3">
    <source>
        <dbReference type="ARBA" id="ARBA00022692"/>
    </source>
</evidence>
<dbReference type="Pfam" id="PF02687">
    <property type="entry name" value="FtsX"/>
    <property type="match status" value="2"/>
</dbReference>
<feature type="transmembrane region" description="Helical" evidence="6">
    <location>
        <begin position="21"/>
        <end position="41"/>
    </location>
</feature>
<dbReference type="GO" id="GO:0005886">
    <property type="term" value="C:plasma membrane"/>
    <property type="evidence" value="ECO:0007669"/>
    <property type="project" value="UniProtKB-SubCell"/>
</dbReference>
<feature type="transmembrane region" description="Helical" evidence="6">
    <location>
        <begin position="367"/>
        <end position="388"/>
    </location>
</feature>
<feature type="transmembrane region" description="Helical" evidence="6">
    <location>
        <begin position="670"/>
        <end position="694"/>
    </location>
</feature>
<evidence type="ECO:0000256" key="2">
    <source>
        <dbReference type="ARBA" id="ARBA00022475"/>
    </source>
</evidence>
<feature type="domain" description="ABC3 transporter permease C-terminal" evidence="7">
    <location>
        <begin position="673"/>
        <end position="786"/>
    </location>
</feature>
<feature type="transmembrane region" description="Helical" evidence="6">
    <location>
        <begin position="417"/>
        <end position="435"/>
    </location>
</feature>
<gene>
    <name evidence="9" type="ORF">BLX24_25970</name>
</gene>
<evidence type="ECO:0000313" key="10">
    <source>
        <dbReference type="Proteomes" id="UP000181790"/>
    </source>
</evidence>
<evidence type="ECO:0000259" key="8">
    <source>
        <dbReference type="Pfam" id="PF12704"/>
    </source>
</evidence>
<dbReference type="PANTHER" id="PTHR30572:SF18">
    <property type="entry name" value="ABC-TYPE MACROLIDE FAMILY EXPORT SYSTEM PERMEASE COMPONENT 2"/>
    <property type="match status" value="1"/>
</dbReference>
<feature type="transmembrane region" description="Helical" evidence="6">
    <location>
        <begin position="269"/>
        <end position="291"/>
    </location>
</feature>
<comment type="subcellular location">
    <subcellularLocation>
        <location evidence="1">Cell membrane</location>
        <topology evidence="1">Multi-pass membrane protein</topology>
    </subcellularLocation>
</comment>
<keyword evidence="10" id="KW-1185">Reference proteome</keyword>
<dbReference type="Proteomes" id="UP000181790">
    <property type="component" value="Unassembled WGS sequence"/>
</dbReference>
<reference evidence="9 10" key="1">
    <citation type="submission" date="2016-10" db="EMBL/GenBank/DDBJ databases">
        <title>Arsenicibacter rosenii gen. nov., sp. nov., an efficient arsenic-methylating bacterium isolated from an arsenic-contaminated paddy soil.</title>
        <authorList>
            <person name="Huang K."/>
        </authorList>
    </citation>
    <scope>NUCLEOTIDE SEQUENCE [LARGE SCALE GENOMIC DNA]</scope>
    <source>
        <strain evidence="9 10">SM-1</strain>
    </source>
</reference>
<dbReference type="InterPro" id="IPR050250">
    <property type="entry name" value="Macrolide_Exporter_MacB"/>
</dbReference>
<comment type="caution">
    <text evidence="9">The sequence shown here is derived from an EMBL/GenBank/DDBJ whole genome shotgun (WGS) entry which is preliminary data.</text>
</comment>
<dbReference type="EMBL" id="MORL01000026">
    <property type="protein sequence ID" value="OIN56246.1"/>
    <property type="molecule type" value="Genomic_DNA"/>
</dbReference>
<dbReference type="OrthoDB" id="5933722at2"/>
<evidence type="ECO:0000259" key="7">
    <source>
        <dbReference type="Pfam" id="PF02687"/>
    </source>
</evidence>
<evidence type="ECO:0000256" key="6">
    <source>
        <dbReference type="SAM" id="Phobius"/>
    </source>
</evidence>
<evidence type="ECO:0000256" key="1">
    <source>
        <dbReference type="ARBA" id="ARBA00004651"/>
    </source>
</evidence>
<evidence type="ECO:0000256" key="5">
    <source>
        <dbReference type="ARBA" id="ARBA00023136"/>
    </source>
</evidence>
<dbReference type="PANTHER" id="PTHR30572">
    <property type="entry name" value="MEMBRANE COMPONENT OF TRANSPORTER-RELATED"/>
    <property type="match status" value="1"/>
</dbReference>
<keyword evidence="4 6" id="KW-1133">Transmembrane helix</keyword>
<dbReference type="InterPro" id="IPR025857">
    <property type="entry name" value="MacB_PCD"/>
</dbReference>
<feature type="transmembrane region" description="Helical" evidence="6">
    <location>
        <begin position="324"/>
        <end position="347"/>
    </location>
</feature>
<feature type="domain" description="MacB-like periplasmic core" evidence="8">
    <location>
        <begin position="423"/>
        <end position="637"/>
    </location>
</feature>
<proteinExistence type="predicted"/>
<dbReference type="AlphaFoldDB" id="A0A1S2VDF2"/>
<keyword evidence="3 6" id="KW-0812">Transmembrane</keyword>
<feature type="domain" description="ABC3 transporter permease C-terminal" evidence="7">
    <location>
        <begin position="275"/>
        <end position="394"/>
    </location>
</feature>